<protein>
    <submittedName>
        <fullName evidence="1">Collagen, type XXII, alpha 1</fullName>
    </submittedName>
</protein>
<gene>
    <name evidence="1" type="primary">COL22A1</name>
</gene>
<dbReference type="AlphaFoldDB" id="A0A1A8UGK0"/>
<sequence length="58" mass="6787">TEGSYSLLSSVLYNFNFKFFFTSVPVARSEDNQDFATMFTFKSFLPTLHNHRPPEPDY</sequence>
<evidence type="ECO:0000313" key="1">
    <source>
        <dbReference type="EMBL" id="SBS46432.1"/>
    </source>
</evidence>
<reference evidence="1" key="2">
    <citation type="submission" date="2016-06" db="EMBL/GenBank/DDBJ databases">
        <title>The genome of a short-lived fish provides insights into sex chromosome evolution and the genetic control of aging.</title>
        <authorList>
            <person name="Reichwald K."/>
            <person name="Felder M."/>
            <person name="Petzold A."/>
            <person name="Koch P."/>
            <person name="Groth M."/>
            <person name="Platzer M."/>
        </authorList>
    </citation>
    <scope>NUCLEOTIDE SEQUENCE</scope>
    <source>
        <tissue evidence="1">Brain</tissue>
    </source>
</reference>
<accession>A0A1A8UGK0</accession>
<dbReference type="EMBL" id="HAEJ01005975">
    <property type="protein sequence ID" value="SBS46432.1"/>
    <property type="molecule type" value="Transcribed_RNA"/>
</dbReference>
<keyword evidence="1" id="KW-0176">Collagen</keyword>
<dbReference type="GO" id="GO:0005581">
    <property type="term" value="C:collagen trimer"/>
    <property type="evidence" value="ECO:0007669"/>
    <property type="project" value="UniProtKB-KW"/>
</dbReference>
<proteinExistence type="predicted"/>
<organism evidence="1">
    <name type="scientific">Nothobranchius furzeri</name>
    <name type="common">Turquoise killifish</name>
    <dbReference type="NCBI Taxonomy" id="105023"/>
    <lineage>
        <taxon>Eukaryota</taxon>
        <taxon>Metazoa</taxon>
        <taxon>Chordata</taxon>
        <taxon>Craniata</taxon>
        <taxon>Vertebrata</taxon>
        <taxon>Euteleostomi</taxon>
        <taxon>Actinopterygii</taxon>
        <taxon>Neopterygii</taxon>
        <taxon>Teleostei</taxon>
        <taxon>Neoteleostei</taxon>
        <taxon>Acanthomorphata</taxon>
        <taxon>Ovalentaria</taxon>
        <taxon>Atherinomorphae</taxon>
        <taxon>Cyprinodontiformes</taxon>
        <taxon>Nothobranchiidae</taxon>
        <taxon>Nothobranchius</taxon>
    </lineage>
</organism>
<name>A0A1A8UGK0_NOTFU</name>
<reference evidence="1" key="1">
    <citation type="submission" date="2016-05" db="EMBL/GenBank/DDBJ databases">
        <authorList>
            <person name="Lavstsen T."/>
            <person name="Jespersen J.S."/>
        </authorList>
    </citation>
    <scope>NUCLEOTIDE SEQUENCE</scope>
    <source>
        <tissue evidence="1">Brain</tissue>
    </source>
</reference>
<feature type="non-terminal residue" evidence="1">
    <location>
        <position position="1"/>
    </location>
</feature>